<sequence>MDEPLNQTTAQVTMLMRVVAQMARRLAEARQQRLMAAQRASQARRAAIASQIEAQRRLAAPVWGRAMDARFWKAATAAEAAYVYGIATRFADMDPDAAMAARRCEAEVNERWGLDLRDGEHLDPDPAAVADPGAQARARGAAPLLDGEDVSALDQAPTQDASTARAGRERAVASVITTALARHDGAASVVATRGADGALELDVRDANGAPIPAASAELTGLAGRALSPDLLADHLAGRTWDLGELHDKLNTPLLRAAATQPDPTPDHGPQNTQETAQKPESADEATAPHQEGTTEPVEGPAAMADPDPARAVPWDSLEARGQWAQGLRERGLGEETIRAAMTGDLAVSQPSGEVRPSAHAPVAGAMPAPQLAQKRSQALTM</sequence>
<reference evidence="2 3" key="1">
    <citation type="submission" date="2020-05" db="EMBL/GenBank/DDBJ databases">
        <title>Actinomyces sp. zg-325.</title>
        <authorList>
            <person name="Yang C."/>
        </authorList>
    </citation>
    <scope>NUCLEOTIDE SEQUENCE [LARGE SCALE GENOMIC DNA]</scope>
    <source>
        <strain evidence="3">zg-325</strain>
    </source>
</reference>
<evidence type="ECO:0000313" key="3">
    <source>
        <dbReference type="Proteomes" id="UP000504752"/>
    </source>
</evidence>
<feature type="compositionally biased region" description="Polar residues" evidence="1">
    <location>
        <begin position="269"/>
        <end position="278"/>
    </location>
</feature>
<dbReference type="RefSeq" id="WP_175994015.1">
    <property type="nucleotide sequence ID" value="NZ_CP053642.1"/>
</dbReference>
<protein>
    <submittedName>
        <fullName evidence="2">Uncharacterized protein</fullName>
    </submittedName>
</protein>
<dbReference type="EMBL" id="CP053642">
    <property type="protein sequence ID" value="QKD79438.1"/>
    <property type="molecule type" value="Genomic_DNA"/>
</dbReference>
<dbReference type="KEGG" id="amam:HPC72_03490"/>
<dbReference type="Proteomes" id="UP000504752">
    <property type="component" value="Chromosome"/>
</dbReference>
<feature type="region of interest" description="Disordered" evidence="1">
    <location>
        <begin position="345"/>
        <end position="381"/>
    </location>
</feature>
<feature type="compositionally biased region" description="Low complexity" evidence="1">
    <location>
        <begin position="125"/>
        <end position="143"/>
    </location>
</feature>
<evidence type="ECO:0000256" key="1">
    <source>
        <dbReference type="SAM" id="MobiDB-lite"/>
    </source>
</evidence>
<dbReference type="AlphaFoldDB" id="A0A6M8AZS0"/>
<organism evidence="2 3">
    <name type="scientific">Actinomyces marmotae</name>
    <dbReference type="NCBI Taxonomy" id="2737173"/>
    <lineage>
        <taxon>Bacteria</taxon>
        <taxon>Bacillati</taxon>
        <taxon>Actinomycetota</taxon>
        <taxon>Actinomycetes</taxon>
        <taxon>Actinomycetales</taxon>
        <taxon>Actinomycetaceae</taxon>
        <taxon>Actinomyces</taxon>
    </lineage>
</organism>
<proteinExistence type="predicted"/>
<accession>A0A6M8AZS0</accession>
<evidence type="ECO:0000313" key="2">
    <source>
        <dbReference type="EMBL" id="QKD79438.1"/>
    </source>
</evidence>
<feature type="compositionally biased region" description="Low complexity" evidence="1">
    <location>
        <begin position="300"/>
        <end position="311"/>
    </location>
</feature>
<keyword evidence="3" id="KW-1185">Reference proteome</keyword>
<gene>
    <name evidence="2" type="ORF">HPC72_03490</name>
</gene>
<name>A0A6M8AZS0_9ACTO</name>
<feature type="region of interest" description="Disordered" evidence="1">
    <location>
        <begin position="257"/>
        <end position="311"/>
    </location>
</feature>
<feature type="region of interest" description="Disordered" evidence="1">
    <location>
        <begin position="116"/>
        <end position="166"/>
    </location>
</feature>